<dbReference type="SMART" id="SM00345">
    <property type="entry name" value="HTH_GNTR"/>
    <property type="match status" value="1"/>
</dbReference>
<dbReference type="GO" id="GO:0003677">
    <property type="term" value="F:DNA binding"/>
    <property type="evidence" value="ECO:0007669"/>
    <property type="project" value="UniProtKB-KW"/>
</dbReference>
<keyword evidence="6" id="KW-1185">Reference proteome</keyword>
<keyword evidence="3" id="KW-0804">Transcription</keyword>
<dbReference type="Proteomes" id="UP000295493">
    <property type="component" value="Unassembled WGS sequence"/>
</dbReference>
<comment type="caution">
    <text evidence="5">The sequence shown here is derived from an EMBL/GenBank/DDBJ whole genome shotgun (WGS) entry which is preliminary data.</text>
</comment>
<evidence type="ECO:0000256" key="3">
    <source>
        <dbReference type="ARBA" id="ARBA00023163"/>
    </source>
</evidence>
<dbReference type="PRINTS" id="PR00035">
    <property type="entry name" value="HTHGNTR"/>
</dbReference>
<name>A0A4R6FDL5_9SPHN</name>
<accession>A0A4R6FDL5</accession>
<proteinExistence type="predicted"/>
<dbReference type="Gene3D" id="1.20.120.530">
    <property type="entry name" value="GntR ligand-binding domain-like"/>
    <property type="match status" value="1"/>
</dbReference>
<dbReference type="PANTHER" id="PTHR43537:SF5">
    <property type="entry name" value="UXU OPERON TRANSCRIPTIONAL REGULATOR"/>
    <property type="match status" value="1"/>
</dbReference>
<keyword evidence="2" id="KW-0238">DNA-binding</keyword>
<dbReference type="Pfam" id="PF00392">
    <property type="entry name" value="GntR"/>
    <property type="match status" value="1"/>
</dbReference>
<protein>
    <submittedName>
        <fullName evidence="5">GntR family transcriptional regulator</fullName>
    </submittedName>
</protein>
<dbReference type="CDD" id="cd07377">
    <property type="entry name" value="WHTH_GntR"/>
    <property type="match status" value="1"/>
</dbReference>
<dbReference type="PANTHER" id="PTHR43537">
    <property type="entry name" value="TRANSCRIPTIONAL REGULATOR, GNTR FAMILY"/>
    <property type="match status" value="1"/>
</dbReference>
<evidence type="ECO:0000256" key="1">
    <source>
        <dbReference type="ARBA" id="ARBA00023015"/>
    </source>
</evidence>
<dbReference type="SUPFAM" id="SSF48008">
    <property type="entry name" value="GntR ligand-binding domain-like"/>
    <property type="match status" value="1"/>
</dbReference>
<dbReference type="InterPro" id="IPR036390">
    <property type="entry name" value="WH_DNA-bd_sf"/>
</dbReference>
<evidence type="ECO:0000256" key="2">
    <source>
        <dbReference type="ARBA" id="ARBA00023125"/>
    </source>
</evidence>
<dbReference type="Gene3D" id="1.10.10.10">
    <property type="entry name" value="Winged helix-like DNA-binding domain superfamily/Winged helix DNA-binding domain"/>
    <property type="match status" value="1"/>
</dbReference>
<organism evidence="5 6">
    <name type="scientific">Stakelama pacifica</name>
    <dbReference type="NCBI Taxonomy" id="517720"/>
    <lineage>
        <taxon>Bacteria</taxon>
        <taxon>Pseudomonadati</taxon>
        <taxon>Pseudomonadota</taxon>
        <taxon>Alphaproteobacteria</taxon>
        <taxon>Sphingomonadales</taxon>
        <taxon>Sphingomonadaceae</taxon>
        <taxon>Stakelama</taxon>
    </lineage>
</organism>
<dbReference type="GO" id="GO:0003700">
    <property type="term" value="F:DNA-binding transcription factor activity"/>
    <property type="evidence" value="ECO:0007669"/>
    <property type="project" value="InterPro"/>
</dbReference>
<dbReference type="InterPro" id="IPR008920">
    <property type="entry name" value="TF_FadR/GntR_C"/>
</dbReference>
<reference evidence="5 6" key="1">
    <citation type="submission" date="2019-03" db="EMBL/GenBank/DDBJ databases">
        <title>Genomic Encyclopedia of Type Strains, Phase IV (KMG-IV): sequencing the most valuable type-strain genomes for metagenomic binning, comparative biology and taxonomic classification.</title>
        <authorList>
            <person name="Goeker M."/>
        </authorList>
    </citation>
    <scope>NUCLEOTIDE SEQUENCE [LARGE SCALE GENOMIC DNA]</scope>
    <source>
        <strain evidence="5 6">DSM 25059</strain>
    </source>
</reference>
<dbReference type="EMBL" id="SNWD01000017">
    <property type="protein sequence ID" value="TDN78394.1"/>
    <property type="molecule type" value="Genomic_DNA"/>
</dbReference>
<dbReference type="OrthoDB" id="9812645at2"/>
<dbReference type="PROSITE" id="PS50949">
    <property type="entry name" value="HTH_GNTR"/>
    <property type="match status" value="1"/>
</dbReference>
<dbReference type="AlphaFoldDB" id="A0A4R6FDL5"/>
<dbReference type="InterPro" id="IPR011711">
    <property type="entry name" value="GntR_C"/>
</dbReference>
<evidence type="ECO:0000259" key="4">
    <source>
        <dbReference type="PROSITE" id="PS50949"/>
    </source>
</evidence>
<feature type="domain" description="HTH gntR-type" evidence="4">
    <location>
        <begin position="8"/>
        <end position="76"/>
    </location>
</feature>
<dbReference type="SMART" id="SM00895">
    <property type="entry name" value="FCD"/>
    <property type="match status" value="1"/>
</dbReference>
<keyword evidence="1" id="KW-0805">Transcription regulation</keyword>
<dbReference type="SUPFAM" id="SSF46785">
    <property type="entry name" value="Winged helix' DNA-binding domain"/>
    <property type="match status" value="1"/>
</dbReference>
<dbReference type="Pfam" id="PF07729">
    <property type="entry name" value="FCD"/>
    <property type="match status" value="1"/>
</dbReference>
<gene>
    <name evidence="5" type="ORF">EV664_11714</name>
</gene>
<dbReference type="InterPro" id="IPR000524">
    <property type="entry name" value="Tscrpt_reg_HTH_GntR"/>
</dbReference>
<evidence type="ECO:0000313" key="5">
    <source>
        <dbReference type="EMBL" id="TDN78394.1"/>
    </source>
</evidence>
<dbReference type="InterPro" id="IPR036388">
    <property type="entry name" value="WH-like_DNA-bd_sf"/>
</dbReference>
<evidence type="ECO:0000313" key="6">
    <source>
        <dbReference type="Proteomes" id="UP000295493"/>
    </source>
</evidence>
<sequence>MAGPRSEGRLYERIAESLRQSLRQGRFSVGDRLPSERDLAQQFGVSRPTVREAIISLEVDGLVEVRTNSGVYVAALDVASGDRAPLDVGPFELLEARRVFEAEVCAVAALHIDDERIARLRELAVAMESDDIIDAETADQEFHLEIARATQNSAMEMTIATLWDARDKSPQYNLLTNKVRAAGVAPRVPEHRAIIDALERRDPAAARDAMRSHLERVFEELLEATETEAIERARAEVAEKRKRFSHLT</sequence>